<dbReference type="Pfam" id="PF24102">
    <property type="entry name" value="FLAD1_M"/>
    <property type="match status" value="1"/>
</dbReference>
<organism evidence="2 3">
    <name type="scientific">Halorubrum glutamatedens</name>
    <dbReference type="NCBI Taxonomy" id="2707018"/>
    <lineage>
        <taxon>Archaea</taxon>
        <taxon>Methanobacteriati</taxon>
        <taxon>Methanobacteriota</taxon>
        <taxon>Stenosarchaea group</taxon>
        <taxon>Halobacteria</taxon>
        <taxon>Halobacteriales</taxon>
        <taxon>Haloferacaceae</taxon>
        <taxon>Halorubrum</taxon>
    </lineage>
</organism>
<protein>
    <submittedName>
        <fullName evidence="2">Competence/damage-inducible protein A</fullName>
    </submittedName>
</protein>
<evidence type="ECO:0000313" key="2">
    <source>
        <dbReference type="EMBL" id="MFC5136390.1"/>
    </source>
</evidence>
<gene>
    <name evidence="2" type="ORF">ACFPJA_16905</name>
</gene>
<keyword evidence="3" id="KW-1185">Reference proteome</keyword>
<sequence length="239" mass="26511">MRVAIITVGDELLAGDIENTNASWLARRLTERGVNVTEITVIPDVVDRIAETIADHSERYDSVVVTGGLGSTPDDVTVEGVAKGLNLDIERDHRTYQQISTAVKEIRNDAPEFEFDLERAALRPRGSEVLENDVGIAPGFVCENVFVIPGMPSEMRSTFEQIVSKFEGDVFTKTLRSTETESHLNEILDGVRTEFDVTVGCYPEEGRENKRIKVRSTNSSVVEAAARWLMEHPEISESS</sequence>
<dbReference type="SMART" id="SM00852">
    <property type="entry name" value="MoCF_biosynth"/>
    <property type="match status" value="1"/>
</dbReference>
<reference evidence="2 3" key="1">
    <citation type="journal article" date="2019" name="Int. J. Syst. Evol. Microbiol.">
        <title>The Global Catalogue of Microorganisms (GCM) 10K type strain sequencing project: providing services to taxonomists for standard genome sequencing and annotation.</title>
        <authorList>
            <consortium name="The Broad Institute Genomics Platform"/>
            <consortium name="The Broad Institute Genome Sequencing Center for Infectious Disease"/>
            <person name="Wu L."/>
            <person name="Ma J."/>
        </authorList>
    </citation>
    <scope>NUCLEOTIDE SEQUENCE [LARGE SCALE GENOMIC DNA]</scope>
    <source>
        <strain evidence="2 3">CGMCC 1.16026</strain>
    </source>
</reference>
<feature type="domain" description="MoaB/Mog" evidence="1">
    <location>
        <begin position="4"/>
        <end position="169"/>
    </location>
</feature>
<evidence type="ECO:0000259" key="1">
    <source>
        <dbReference type="SMART" id="SM00852"/>
    </source>
</evidence>
<dbReference type="InterPro" id="IPR036425">
    <property type="entry name" value="MoaB/Mog-like_dom_sf"/>
</dbReference>
<accession>A0ABD5QW80</accession>
<comment type="caution">
    <text evidence="2">The sequence shown here is derived from an EMBL/GenBank/DDBJ whole genome shotgun (WGS) entry which is preliminary data.</text>
</comment>
<dbReference type="Proteomes" id="UP001596145">
    <property type="component" value="Unassembled WGS sequence"/>
</dbReference>
<dbReference type="SUPFAM" id="SSF53218">
    <property type="entry name" value="Molybdenum cofactor biosynthesis proteins"/>
    <property type="match status" value="1"/>
</dbReference>
<dbReference type="CDD" id="cd00885">
    <property type="entry name" value="cinA"/>
    <property type="match status" value="1"/>
</dbReference>
<dbReference type="EMBL" id="JBHSKV010000024">
    <property type="protein sequence ID" value="MFC5136390.1"/>
    <property type="molecule type" value="Genomic_DNA"/>
</dbReference>
<evidence type="ECO:0000313" key="3">
    <source>
        <dbReference type="Proteomes" id="UP001596145"/>
    </source>
</evidence>
<dbReference type="RefSeq" id="WP_122104667.1">
    <property type="nucleotide sequence ID" value="NZ_JBHSKV010000024.1"/>
</dbReference>
<dbReference type="PANTHER" id="PTHR13939">
    <property type="entry name" value="NICOTINAMIDE-NUCLEOTIDE AMIDOHYDROLASE PNCC"/>
    <property type="match status" value="1"/>
</dbReference>
<dbReference type="NCBIfam" id="TIGR00177">
    <property type="entry name" value="molyb_syn"/>
    <property type="match status" value="1"/>
</dbReference>
<dbReference type="InterPro" id="IPR050101">
    <property type="entry name" value="CinA"/>
</dbReference>
<dbReference type="Pfam" id="PF00994">
    <property type="entry name" value="MoCF_biosynth"/>
    <property type="match status" value="1"/>
</dbReference>
<dbReference type="InterPro" id="IPR001453">
    <property type="entry name" value="MoaB/Mog_dom"/>
</dbReference>
<dbReference type="Gene3D" id="3.40.980.10">
    <property type="entry name" value="MoaB/Mog-like domain"/>
    <property type="match status" value="1"/>
</dbReference>
<proteinExistence type="predicted"/>
<dbReference type="PANTHER" id="PTHR13939:SF0">
    <property type="entry name" value="NMN AMIDOHYDROLASE-LIKE PROTEIN YFAY"/>
    <property type="match status" value="1"/>
</dbReference>
<dbReference type="AlphaFoldDB" id="A0ABD5QW80"/>
<name>A0ABD5QW80_9EURY</name>
<dbReference type="InterPro" id="IPR056596">
    <property type="entry name" value="FLAD1_M"/>
</dbReference>